<dbReference type="InterPro" id="IPR003661">
    <property type="entry name" value="HisK_dim/P_dom"/>
</dbReference>
<dbReference type="Gene3D" id="3.30.565.10">
    <property type="entry name" value="Histidine kinase-like ATPase, C-terminal domain"/>
    <property type="match status" value="1"/>
</dbReference>
<dbReference type="CDD" id="cd06225">
    <property type="entry name" value="HAMP"/>
    <property type="match status" value="1"/>
</dbReference>
<dbReference type="InterPro" id="IPR036097">
    <property type="entry name" value="HisK_dim/P_sf"/>
</dbReference>
<dbReference type="PRINTS" id="PR00344">
    <property type="entry name" value="BCTRLSENSOR"/>
</dbReference>
<dbReference type="SMART" id="SM00387">
    <property type="entry name" value="HATPase_c"/>
    <property type="match status" value="1"/>
</dbReference>
<keyword evidence="6 11" id="KW-0812">Transmembrane</keyword>
<evidence type="ECO:0000256" key="8">
    <source>
        <dbReference type="ARBA" id="ARBA00022989"/>
    </source>
</evidence>
<dbReference type="CDD" id="cd00082">
    <property type="entry name" value="HisKA"/>
    <property type="match status" value="1"/>
</dbReference>
<comment type="caution">
    <text evidence="14">The sequence shown here is derived from an EMBL/GenBank/DDBJ whole genome shotgun (WGS) entry which is preliminary data.</text>
</comment>
<proteinExistence type="predicted"/>
<evidence type="ECO:0000256" key="5">
    <source>
        <dbReference type="ARBA" id="ARBA00022679"/>
    </source>
</evidence>
<dbReference type="RefSeq" id="WP_344598535.1">
    <property type="nucleotide sequence ID" value="NZ_BAAARW010000050.1"/>
</dbReference>
<evidence type="ECO:0000259" key="13">
    <source>
        <dbReference type="PROSITE" id="PS50885"/>
    </source>
</evidence>
<dbReference type="SUPFAM" id="SSF158472">
    <property type="entry name" value="HAMP domain-like"/>
    <property type="match status" value="1"/>
</dbReference>
<keyword evidence="15" id="KW-1185">Reference proteome</keyword>
<keyword evidence="4" id="KW-0597">Phosphoprotein</keyword>
<dbReference type="Pfam" id="PF02518">
    <property type="entry name" value="HATPase_c"/>
    <property type="match status" value="1"/>
</dbReference>
<keyword evidence="8 11" id="KW-1133">Transmembrane helix</keyword>
<dbReference type="InterPro" id="IPR003594">
    <property type="entry name" value="HATPase_dom"/>
</dbReference>
<evidence type="ECO:0000256" key="7">
    <source>
        <dbReference type="ARBA" id="ARBA00022777"/>
    </source>
</evidence>
<name>A0ABN3KGD3_9ACTN</name>
<reference evidence="14 15" key="1">
    <citation type="journal article" date="2019" name="Int. J. Syst. Evol. Microbiol.">
        <title>The Global Catalogue of Microorganisms (GCM) 10K type strain sequencing project: providing services to taxonomists for standard genome sequencing and annotation.</title>
        <authorList>
            <consortium name="The Broad Institute Genomics Platform"/>
            <consortium name="The Broad Institute Genome Sequencing Center for Infectious Disease"/>
            <person name="Wu L."/>
            <person name="Ma J."/>
        </authorList>
    </citation>
    <scope>NUCLEOTIDE SEQUENCE [LARGE SCALE GENOMIC DNA]</scope>
    <source>
        <strain evidence="14 15">JCM 3325</strain>
    </source>
</reference>
<gene>
    <name evidence="14" type="ORF">GCM10010191_93910</name>
</gene>
<evidence type="ECO:0000256" key="2">
    <source>
        <dbReference type="ARBA" id="ARBA00004236"/>
    </source>
</evidence>
<dbReference type="GO" id="GO:0016301">
    <property type="term" value="F:kinase activity"/>
    <property type="evidence" value="ECO:0007669"/>
    <property type="project" value="UniProtKB-KW"/>
</dbReference>
<evidence type="ECO:0000256" key="6">
    <source>
        <dbReference type="ARBA" id="ARBA00022692"/>
    </source>
</evidence>
<organism evidence="14 15">
    <name type="scientific">Actinomadura vinacea</name>
    <dbReference type="NCBI Taxonomy" id="115336"/>
    <lineage>
        <taxon>Bacteria</taxon>
        <taxon>Bacillati</taxon>
        <taxon>Actinomycetota</taxon>
        <taxon>Actinomycetes</taxon>
        <taxon>Streptosporangiales</taxon>
        <taxon>Thermomonosporaceae</taxon>
        <taxon>Actinomadura</taxon>
    </lineage>
</organism>
<dbReference type="Pfam" id="PF00672">
    <property type="entry name" value="HAMP"/>
    <property type="match status" value="1"/>
</dbReference>
<evidence type="ECO:0000256" key="10">
    <source>
        <dbReference type="ARBA" id="ARBA00023136"/>
    </source>
</evidence>
<dbReference type="InterPro" id="IPR004358">
    <property type="entry name" value="Sig_transdc_His_kin-like_C"/>
</dbReference>
<dbReference type="Pfam" id="PF00512">
    <property type="entry name" value="HisKA"/>
    <property type="match status" value="1"/>
</dbReference>
<keyword evidence="10 11" id="KW-0472">Membrane</keyword>
<evidence type="ECO:0000256" key="9">
    <source>
        <dbReference type="ARBA" id="ARBA00023012"/>
    </source>
</evidence>
<keyword evidence="9" id="KW-0902">Two-component regulatory system</keyword>
<dbReference type="SUPFAM" id="SSF47384">
    <property type="entry name" value="Homodimeric domain of signal transducing histidine kinase"/>
    <property type="match status" value="1"/>
</dbReference>
<evidence type="ECO:0000256" key="1">
    <source>
        <dbReference type="ARBA" id="ARBA00000085"/>
    </source>
</evidence>
<feature type="domain" description="Histidine kinase" evidence="12">
    <location>
        <begin position="272"/>
        <end position="481"/>
    </location>
</feature>
<dbReference type="PANTHER" id="PTHR45436:SF5">
    <property type="entry name" value="SENSOR HISTIDINE KINASE TRCS"/>
    <property type="match status" value="1"/>
</dbReference>
<keyword evidence="5" id="KW-0808">Transferase</keyword>
<feature type="domain" description="HAMP" evidence="13">
    <location>
        <begin position="203"/>
        <end position="257"/>
    </location>
</feature>
<accession>A0ABN3KGD3</accession>
<keyword evidence="7 14" id="KW-0418">Kinase</keyword>
<dbReference type="SMART" id="SM00304">
    <property type="entry name" value="HAMP"/>
    <property type="match status" value="1"/>
</dbReference>
<dbReference type="CDD" id="cd00075">
    <property type="entry name" value="HATPase"/>
    <property type="match status" value="1"/>
</dbReference>
<evidence type="ECO:0000313" key="14">
    <source>
        <dbReference type="EMBL" id="GAA2459019.1"/>
    </source>
</evidence>
<dbReference type="Gene3D" id="6.10.340.10">
    <property type="match status" value="1"/>
</dbReference>
<comment type="subcellular location">
    <subcellularLocation>
        <location evidence="2">Cell membrane</location>
    </subcellularLocation>
</comment>
<evidence type="ECO:0000256" key="3">
    <source>
        <dbReference type="ARBA" id="ARBA00012438"/>
    </source>
</evidence>
<dbReference type="PROSITE" id="PS50885">
    <property type="entry name" value="HAMP"/>
    <property type="match status" value="1"/>
</dbReference>
<dbReference type="SMART" id="SM00388">
    <property type="entry name" value="HisKA"/>
    <property type="match status" value="1"/>
</dbReference>
<sequence>MIRLGRRRRPRSLSSQLTTANVALLAVGLALLCVAGLEGLDRFMLRAADETLGDARRAVQGLNTDVARIQAVADAGAALGAPFQGTGTGVAPATDRDLAFVPLSPAGQALPLGRSLPPGALQKSLARAAGDPARLSDGEPQTVQSGGTLYRITVLRLSDGNYVLLALSLEPRDRAVRRLILLNACAGTVLLLVLAAVSRAGARRRLRPLGDMVGTASAIAEGDLTRRIAGRGPASAEVEELRGALNAMLHQIESAFEIRENSGRQLRRFVADASHELRTPLAAIRGYLQLADKGMLDGPERDRAMRRMAAEADRMARLVDDLLALARLDQSPELRPAPVDLARVVRDAAADLRAVQPARPVQVDVPEDGLTVDGDAALLTQIAGNLLANVRAHTPEDARVRIVLRREPGRAVLEVGDDGPGMDPGDAERVFDRFFRAGESGGGSGLGMAIVRAAVEAHGGTVAVDTAPGEGFTTSVRLPLP</sequence>
<dbReference type="PANTHER" id="PTHR45436">
    <property type="entry name" value="SENSOR HISTIDINE KINASE YKOH"/>
    <property type="match status" value="1"/>
</dbReference>
<dbReference type="InterPro" id="IPR005467">
    <property type="entry name" value="His_kinase_dom"/>
</dbReference>
<dbReference type="EMBL" id="BAAARW010000050">
    <property type="protein sequence ID" value="GAA2459019.1"/>
    <property type="molecule type" value="Genomic_DNA"/>
</dbReference>
<comment type="catalytic activity">
    <reaction evidence="1">
        <text>ATP + protein L-histidine = ADP + protein N-phospho-L-histidine.</text>
        <dbReference type="EC" id="2.7.13.3"/>
    </reaction>
</comment>
<evidence type="ECO:0000259" key="12">
    <source>
        <dbReference type="PROSITE" id="PS50109"/>
    </source>
</evidence>
<dbReference type="InterPro" id="IPR050428">
    <property type="entry name" value="TCS_sensor_his_kinase"/>
</dbReference>
<dbReference type="EC" id="2.7.13.3" evidence="3"/>
<dbReference type="PROSITE" id="PS50109">
    <property type="entry name" value="HIS_KIN"/>
    <property type="match status" value="1"/>
</dbReference>
<dbReference type="InterPro" id="IPR036890">
    <property type="entry name" value="HATPase_C_sf"/>
</dbReference>
<evidence type="ECO:0000256" key="4">
    <source>
        <dbReference type="ARBA" id="ARBA00022553"/>
    </source>
</evidence>
<dbReference type="Gene3D" id="1.10.287.130">
    <property type="match status" value="1"/>
</dbReference>
<evidence type="ECO:0000313" key="15">
    <source>
        <dbReference type="Proteomes" id="UP001501231"/>
    </source>
</evidence>
<feature type="transmembrane region" description="Helical" evidence="11">
    <location>
        <begin position="179"/>
        <end position="197"/>
    </location>
</feature>
<dbReference type="SUPFAM" id="SSF55874">
    <property type="entry name" value="ATPase domain of HSP90 chaperone/DNA topoisomerase II/histidine kinase"/>
    <property type="match status" value="1"/>
</dbReference>
<dbReference type="Proteomes" id="UP001501231">
    <property type="component" value="Unassembled WGS sequence"/>
</dbReference>
<dbReference type="InterPro" id="IPR003660">
    <property type="entry name" value="HAMP_dom"/>
</dbReference>
<protein>
    <recommendedName>
        <fullName evidence="3">histidine kinase</fullName>
        <ecNumber evidence="3">2.7.13.3</ecNumber>
    </recommendedName>
</protein>
<evidence type="ECO:0000256" key="11">
    <source>
        <dbReference type="SAM" id="Phobius"/>
    </source>
</evidence>